<feature type="domain" description="TniQ" evidence="1">
    <location>
        <begin position="6"/>
        <end position="163"/>
    </location>
</feature>
<feature type="domain" description="Transposon Tn7 transposition protein TnsD C-terminal" evidence="2">
    <location>
        <begin position="209"/>
        <end position="545"/>
    </location>
</feature>
<dbReference type="InterPro" id="IPR009492">
    <property type="entry name" value="TniQ"/>
</dbReference>
<keyword evidence="4" id="KW-1185">Reference proteome</keyword>
<dbReference type="Pfam" id="PF06527">
    <property type="entry name" value="TniQ"/>
    <property type="match status" value="1"/>
</dbReference>
<sequence>MMLAYLPSFYPSELLYSILARTYRHGGWCSSKQGMMEFFGSHKTRAGAFLQTDLNRFAKCLPPNRHLTSVQLAHNTTLLPYLTAFQPAEVRDWSLAVVCGDNGKADAVYTKLGLAASRVHLPSVLRYCPICRTEMLEKLGELYWVRDHQLPGVLVCHIHAVALADSHVILAKTGQHEFIAADEDNCPAHPSTPIWQEQKAIVGLLQQIALDSAHILSGPPKPQPLQDWGQQYRLSLQTRGFGRGTSQIDQPAIQDAYLARFHQVMEILQEAVPDGWLESITRKHRKSFAALHHILLQLLIDAYPRNSDVKPFGAGPWLCRNPLANHFGQSVVSDCHLHDDHRKTIGVFRCNCGYTYSVVVDAGSRIRVLDRGPLFEHRLRELTRTPTSLRKLAKELCVDANTVLHYITKFGLETPWKSRPMRMKSPPIDRIAMRDTWQNAHSACPDLTRQALRRLIPAVYAWLYRHDRDWLKVQGPAPVRLTPCCFRIDWARLDAATAEILQREAQRLKLQIPPIAVTRAALERALGRRGWLEKRLDKLPICADLLQNLVESREDFQCRRIDWASDQLCFQGLPIRVWRLRRLAGLPPRGMARVEISLLRAEERAAL</sequence>
<evidence type="ECO:0000259" key="2">
    <source>
        <dbReference type="Pfam" id="PF15978"/>
    </source>
</evidence>
<organism evidence="3 4">
    <name type="scientific">Acidithiobacillus concretivorus</name>
    <dbReference type="NCBI Taxonomy" id="3063952"/>
    <lineage>
        <taxon>Bacteria</taxon>
        <taxon>Pseudomonadati</taxon>
        <taxon>Pseudomonadota</taxon>
        <taxon>Acidithiobacillia</taxon>
        <taxon>Acidithiobacillales</taxon>
        <taxon>Acidithiobacillaceae</taxon>
        <taxon>Acidithiobacillus</taxon>
    </lineage>
</organism>
<dbReference type="InterPro" id="IPR032750">
    <property type="entry name" value="TnsD_C"/>
</dbReference>
<dbReference type="Proteomes" id="UP001197028">
    <property type="component" value="Unassembled WGS sequence"/>
</dbReference>
<comment type="caution">
    <text evidence="3">The sequence shown here is derived from an EMBL/GenBank/DDBJ whole genome shotgun (WGS) entry which is preliminary data.</text>
</comment>
<protein>
    <submittedName>
        <fullName evidence="3">Transposase</fullName>
    </submittedName>
</protein>
<accession>A0ABS5ZND9</accession>
<dbReference type="EMBL" id="JABELD010000033">
    <property type="protein sequence ID" value="MBU2738142.1"/>
    <property type="molecule type" value="Genomic_DNA"/>
</dbReference>
<reference evidence="3 4" key="1">
    <citation type="journal article" date="2021" name="ISME J.">
        <title>Genomic evolution of the class Acidithiobacillia: deep-branching Proteobacteria living in extreme acidic conditions.</title>
        <authorList>
            <person name="Moya-Beltran A."/>
            <person name="Beard S."/>
            <person name="Rojas-Villalobos C."/>
            <person name="Issotta F."/>
            <person name="Gallardo Y."/>
            <person name="Ulloa R."/>
            <person name="Giaveno A."/>
            <person name="Degli Esposti M."/>
            <person name="Johnson D.B."/>
            <person name="Quatrini R."/>
        </authorList>
    </citation>
    <scope>NUCLEOTIDE SEQUENCE [LARGE SCALE GENOMIC DNA]</scope>
    <source>
        <strain evidence="3 4">ATCC 19703</strain>
    </source>
</reference>
<evidence type="ECO:0000313" key="3">
    <source>
        <dbReference type="EMBL" id="MBU2738142.1"/>
    </source>
</evidence>
<name>A0ABS5ZND9_9PROT</name>
<evidence type="ECO:0000259" key="1">
    <source>
        <dbReference type="Pfam" id="PF06527"/>
    </source>
</evidence>
<proteinExistence type="predicted"/>
<evidence type="ECO:0000313" key="4">
    <source>
        <dbReference type="Proteomes" id="UP001197028"/>
    </source>
</evidence>
<gene>
    <name evidence="3" type="ORF">HJG40_04915</name>
</gene>
<dbReference type="Pfam" id="PF15978">
    <property type="entry name" value="TnsD"/>
    <property type="match status" value="1"/>
</dbReference>
<dbReference type="RefSeq" id="WP_215863146.1">
    <property type="nucleotide sequence ID" value="NZ_JABELD010000033.1"/>
</dbReference>